<keyword evidence="2" id="KW-1185">Reference proteome</keyword>
<reference evidence="2" key="1">
    <citation type="submission" date="2018-05" db="EMBL/GenBank/DDBJ databases">
        <title>Azospirillum thermophila sp. nov., a novel isolated from hot spring.</title>
        <authorList>
            <person name="Zhao Z."/>
        </authorList>
    </citation>
    <scope>NUCLEOTIDE SEQUENCE [LARGE SCALE GENOMIC DNA]</scope>
    <source>
        <strain evidence="2">CFH 70021</strain>
    </source>
</reference>
<accession>A0A2S2CVM8</accession>
<proteinExistence type="predicted"/>
<organism evidence="1 2">
    <name type="scientific">Azospirillum thermophilum</name>
    <dbReference type="NCBI Taxonomy" id="2202148"/>
    <lineage>
        <taxon>Bacteria</taxon>
        <taxon>Pseudomonadati</taxon>
        <taxon>Pseudomonadota</taxon>
        <taxon>Alphaproteobacteria</taxon>
        <taxon>Rhodospirillales</taxon>
        <taxon>Azospirillaceae</taxon>
        <taxon>Azospirillum</taxon>
    </lineage>
</organism>
<evidence type="ECO:0000313" key="1">
    <source>
        <dbReference type="EMBL" id="AWK88536.1"/>
    </source>
</evidence>
<gene>
    <name evidence="1" type="ORF">DEW08_19420</name>
</gene>
<name>A0A2S2CVM8_9PROT</name>
<dbReference type="KEGG" id="azz:DEW08_19420"/>
<protein>
    <submittedName>
        <fullName evidence="1">Uncharacterized protein</fullName>
    </submittedName>
</protein>
<dbReference type="EMBL" id="CP029354">
    <property type="protein sequence ID" value="AWK88536.1"/>
    <property type="molecule type" value="Genomic_DNA"/>
</dbReference>
<dbReference type="AlphaFoldDB" id="A0A2S2CVM8"/>
<dbReference type="OrthoDB" id="7303475at2"/>
<sequence>MPVLEALEPGEAAFLQAGLPRCDSTFGLALAVFLAATARGAQDWLGGETSASLDELDGGALLEEVEEALEPRSRRSADGRLWRTLRIPVAAGDGAHSLLWGVAVEDGEAGDGVHTAVSFLLQMRLPALGAVQLLAAGDLRRLDVTLQTAEGMPASVLADLHADYAAAMADAGLTGQLTIGSVVGSWLDLDGTLSADTTL</sequence>
<dbReference type="Proteomes" id="UP000245629">
    <property type="component" value="Chromosome 3"/>
</dbReference>
<evidence type="ECO:0000313" key="2">
    <source>
        <dbReference type="Proteomes" id="UP000245629"/>
    </source>
</evidence>